<evidence type="ECO:0000256" key="4">
    <source>
        <dbReference type="ARBA" id="ARBA00022679"/>
    </source>
</evidence>
<dbReference type="InterPro" id="IPR015421">
    <property type="entry name" value="PyrdxlP-dep_Trfase_major"/>
</dbReference>
<dbReference type="InterPro" id="IPR015422">
    <property type="entry name" value="PyrdxlP-dep_Trfase_small"/>
</dbReference>
<keyword evidence="5" id="KW-0663">Pyridoxal phosphate</keyword>
<keyword evidence="3" id="KW-0032">Aminotransferase</keyword>
<evidence type="ECO:0000259" key="6">
    <source>
        <dbReference type="Pfam" id="PF00155"/>
    </source>
</evidence>
<comment type="caution">
    <text evidence="7">The sequence shown here is derived from an EMBL/GenBank/DDBJ whole genome shotgun (WGS) entry which is preliminary data.</text>
</comment>
<dbReference type="SUPFAM" id="SSF53383">
    <property type="entry name" value="PLP-dependent transferases"/>
    <property type="match status" value="1"/>
</dbReference>
<dbReference type="AlphaFoldDB" id="A0A812SBX3"/>
<dbReference type="InterPro" id="IPR015424">
    <property type="entry name" value="PyrdxlP-dep_Trfase"/>
</dbReference>
<evidence type="ECO:0000256" key="3">
    <source>
        <dbReference type="ARBA" id="ARBA00022576"/>
    </source>
</evidence>
<dbReference type="PANTHER" id="PTHR46383:SF1">
    <property type="entry name" value="ASPARTATE AMINOTRANSFERASE"/>
    <property type="match status" value="1"/>
</dbReference>
<evidence type="ECO:0000313" key="7">
    <source>
        <dbReference type="EMBL" id="CAE7476772.1"/>
    </source>
</evidence>
<dbReference type="OrthoDB" id="6500941at2759"/>
<dbReference type="CDD" id="cd00609">
    <property type="entry name" value="AAT_like"/>
    <property type="match status" value="1"/>
</dbReference>
<organism evidence="7 8">
    <name type="scientific">Symbiodinium natans</name>
    <dbReference type="NCBI Taxonomy" id="878477"/>
    <lineage>
        <taxon>Eukaryota</taxon>
        <taxon>Sar</taxon>
        <taxon>Alveolata</taxon>
        <taxon>Dinophyceae</taxon>
        <taxon>Suessiales</taxon>
        <taxon>Symbiodiniaceae</taxon>
        <taxon>Symbiodinium</taxon>
    </lineage>
</organism>
<dbReference type="GO" id="GO:0008483">
    <property type="term" value="F:transaminase activity"/>
    <property type="evidence" value="ECO:0007669"/>
    <property type="project" value="UniProtKB-KW"/>
</dbReference>
<dbReference type="Proteomes" id="UP000604046">
    <property type="component" value="Unassembled WGS sequence"/>
</dbReference>
<dbReference type="PANTHER" id="PTHR46383">
    <property type="entry name" value="ASPARTATE AMINOTRANSFERASE"/>
    <property type="match status" value="1"/>
</dbReference>
<proteinExistence type="inferred from homology"/>
<dbReference type="Gene3D" id="3.40.640.10">
    <property type="entry name" value="Type I PLP-dependent aspartate aminotransferase-like (Major domain)"/>
    <property type="match status" value="1"/>
</dbReference>
<dbReference type="GO" id="GO:0030170">
    <property type="term" value="F:pyridoxal phosphate binding"/>
    <property type="evidence" value="ECO:0007669"/>
    <property type="project" value="InterPro"/>
</dbReference>
<dbReference type="Pfam" id="PF00155">
    <property type="entry name" value="Aminotran_1_2"/>
    <property type="match status" value="1"/>
</dbReference>
<accession>A0A812SBX3</accession>
<comment type="similarity">
    <text evidence="2">Belongs to the class-I pyridoxal-phosphate-dependent aminotransferase family.</text>
</comment>
<evidence type="ECO:0000256" key="5">
    <source>
        <dbReference type="ARBA" id="ARBA00022898"/>
    </source>
</evidence>
<sequence length="397" mass="42689">MAQKAVWQPRLAKRVLQIPGSGIREVMSKCMALRDAGKDVINWHIGRPDFDTPVHIKEACSEALRQGHVHYAPAAGIPQLRSALAGRASQEYACEVDPDRIVVCNGGMEAVTVILHTFLNDGDEVIVPTPNWPNMKWAVVMAGGKPVEVPLKNGILTAEAIAAAVTHRTKFAVLSSPGNPLGTVTGSDELKRISRVLEDKDLMAISDETYTRLYYGDAGSTAPSILAIQGMAKRCFAASTFSKTYAMDGWRLGWALCPDAEAAVAVAKTRYYYSACSPTFTQHAGVAALSSSQDCVAAMLAEYSERRSVLVDGLESIPGLKLPGGSPEGAYYVFPDVSAFGDSAELARHLLDEHHIAAVDGGVFGQEGQGHLRIAYSCSTEDCRRGVERLARALRGR</sequence>
<dbReference type="InterPro" id="IPR050596">
    <property type="entry name" value="AspAT/PAT-like"/>
</dbReference>
<feature type="domain" description="Aminotransferase class I/classII large" evidence="6">
    <location>
        <begin position="38"/>
        <end position="390"/>
    </location>
</feature>
<keyword evidence="4" id="KW-0808">Transferase</keyword>
<keyword evidence="8" id="KW-1185">Reference proteome</keyword>
<dbReference type="Gene3D" id="3.90.1150.10">
    <property type="entry name" value="Aspartate Aminotransferase, domain 1"/>
    <property type="match status" value="1"/>
</dbReference>
<reference evidence="7" key="1">
    <citation type="submission" date="2021-02" db="EMBL/GenBank/DDBJ databases">
        <authorList>
            <person name="Dougan E. K."/>
            <person name="Rhodes N."/>
            <person name="Thang M."/>
            <person name="Chan C."/>
        </authorList>
    </citation>
    <scope>NUCLEOTIDE SEQUENCE</scope>
</reference>
<protein>
    <submittedName>
        <fullName evidence="7">AspC protein</fullName>
    </submittedName>
</protein>
<gene>
    <name evidence="7" type="primary">aspC</name>
    <name evidence="7" type="ORF">SNAT2548_LOCUS26782</name>
</gene>
<dbReference type="GO" id="GO:0006520">
    <property type="term" value="P:amino acid metabolic process"/>
    <property type="evidence" value="ECO:0007669"/>
    <property type="project" value="InterPro"/>
</dbReference>
<name>A0A812SBX3_9DINO</name>
<evidence type="ECO:0000256" key="1">
    <source>
        <dbReference type="ARBA" id="ARBA00001933"/>
    </source>
</evidence>
<dbReference type="InterPro" id="IPR004839">
    <property type="entry name" value="Aminotransferase_I/II_large"/>
</dbReference>
<evidence type="ECO:0000256" key="2">
    <source>
        <dbReference type="ARBA" id="ARBA00007441"/>
    </source>
</evidence>
<dbReference type="EMBL" id="CAJNDS010002442">
    <property type="protein sequence ID" value="CAE7476772.1"/>
    <property type="molecule type" value="Genomic_DNA"/>
</dbReference>
<comment type="cofactor">
    <cofactor evidence="1">
        <name>pyridoxal 5'-phosphate</name>
        <dbReference type="ChEBI" id="CHEBI:597326"/>
    </cofactor>
</comment>
<evidence type="ECO:0000313" key="8">
    <source>
        <dbReference type="Proteomes" id="UP000604046"/>
    </source>
</evidence>